<accession>W9HCA8</accession>
<dbReference type="Pfam" id="PF05239">
    <property type="entry name" value="PRC"/>
    <property type="match status" value="1"/>
</dbReference>
<evidence type="ECO:0000256" key="1">
    <source>
        <dbReference type="SAM" id="MobiDB-lite"/>
    </source>
</evidence>
<protein>
    <recommendedName>
        <fullName evidence="3">PRC-barrel domain-containing protein</fullName>
    </recommendedName>
</protein>
<evidence type="ECO:0000313" key="5">
    <source>
        <dbReference type="Proteomes" id="UP000019486"/>
    </source>
</evidence>
<evidence type="ECO:0000313" key="4">
    <source>
        <dbReference type="EMBL" id="EWY42332.1"/>
    </source>
</evidence>
<dbReference type="STRING" id="1385369.N825_19180"/>
<dbReference type="EMBL" id="AVFL01000002">
    <property type="protein sequence ID" value="EWY42332.1"/>
    <property type="molecule type" value="Genomic_DNA"/>
</dbReference>
<evidence type="ECO:0000256" key="2">
    <source>
        <dbReference type="SAM" id="SignalP"/>
    </source>
</evidence>
<reference evidence="4 5" key="1">
    <citation type="submission" date="2013-08" db="EMBL/GenBank/DDBJ databases">
        <title>The genome sequence of Skermanella stibiiresistens.</title>
        <authorList>
            <person name="Zhu W."/>
            <person name="Wang G."/>
        </authorList>
    </citation>
    <scope>NUCLEOTIDE SEQUENCE [LARGE SCALE GENOMIC DNA]</scope>
    <source>
        <strain evidence="4 5">SB22</strain>
    </source>
</reference>
<proteinExistence type="predicted"/>
<dbReference type="RefSeq" id="WP_037447108.1">
    <property type="nucleotide sequence ID" value="NZ_AVFL01000002.1"/>
</dbReference>
<feature type="chain" id="PRO_5004923623" description="PRC-barrel domain-containing protein" evidence="2">
    <location>
        <begin position="22"/>
        <end position="187"/>
    </location>
</feature>
<dbReference type="Proteomes" id="UP000019486">
    <property type="component" value="Unassembled WGS sequence"/>
</dbReference>
<name>W9HCA8_9PROT</name>
<evidence type="ECO:0000259" key="3">
    <source>
        <dbReference type="Pfam" id="PF05239"/>
    </source>
</evidence>
<gene>
    <name evidence="4" type="ORF">N825_19180</name>
</gene>
<feature type="region of interest" description="Disordered" evidence="1">
    <location>
        <begin position="22"/>
        <end position="57"/>
    </location>
</feature>
<feature type="signal peptide" evidence="2">
    <location>
        <begin position="1"/>
        <end position="21"/>
    </location>
</feature>
<dbReference type="OrthoDB" id="7359815at2"/>
<dbReference type="AlphaFoldDB" id="W9HCA8"/>
<dbReference type="SUPFAM" id="SSF50346">
    <property type="entry name" value="PRC-barrel domain"/>
    <property type="match status" value="1"/>
</dbReference>
<comment type="caution">
    <text evidence="4">The sequence shown here is derived from an EMBL/GenBank/DDBJ whole genome shotgun (WGS) entry which is preliminary data.</text>
</comment>
<feature type="compositionally biased region" description="Low complexity" evidence="1">
    <location>
        <begin position="22"/>
        <end position="41"/>
    </location>
</feature>
<sequence length="187" mass="20071">MNRRFLLASALLASLTVPAVAQDQQPAPQQGQQPGASSPGAIVQGQGTVQVRPAEPQVRIESQPPEITVETTGEPQIRVVQVPTIAGRMPQDVVGWTVRDSAGEEVGEVRDFVTEQDTAAIQSLVVSRSRLLGLGEKLVTVPWDRVKVGPQGNELVVSLNKDEMDDAPDFEYGAEAKTVIGPEENQK</sequence>
<keyword evidence="2" id="KW-0732">Signal</keyword>
<organism evidence="4 5">
    <name type="scientific">Skermanella stibiiresistens SB22</name>
    <dbReference type="NCBI Taxonomy" id="1385369"/>
    <lineage>
        <taxon>Bacteria</taxon>
        <taxon>Pseudomonadati</taxon>
        <taxon>Pseudomonadota</taxon>
        <taxon>Alphaproteobacteria</taxon>
        <taxon>Rhodospirillales</taxon>
        <taxon>Azospirillaceae</taxon>
        <taxon>Skermanella</taxon>
    </lineage>
</organism>
<dbReference type="InterPro" id="IPR027275">
    <property type="entry name" value="PRC-brl_dom"/>
</dbReference>
<feature type="domain" description="PRC-barrel" evidence="3">
    <location>
        <begin position="92"/>
        <end position="150"/>
    </location>
</feature>
<keyword evidence="5" id="KW-1185">Reference proteome</keyword>
<dbReference type="Gene3D" id="2.30.30.240">
    <property type="entry name" value="PRC-barrel domain"/>
    <property type="match status" value="1"/>
</dbReference>
<dbReference type="InterPro" id="IPR011033">
    <property type="entry name" value="PRC_barrel-like_sf"/>
</dbReference>